<proteinExistence type="predicted"/>
<protein>
    <submittedName>
        <fullName evidence="2">Uncharacterized protein</fullName>
    </submittedName>
</protein>
<accession>E9GHK5</accession>
<sequence>MEFMCLLILTLLTVEAVPMMRLNIQENVNFGYPINTPMYYYVPYVSPYYSLHQLINPDVFALNAPSGMESKLSLSDKTLGLFSTTDDDSVHIYAYPFQEFLNRLFSGGIFRLIRFWIKGFKPVNTASVPTVINNSGVSSALVVIDDENEAVIIEAEGYQLLK</sequence>
<feature type="signal peptide" evidence="1">
    <location>
        <begin position="1"/>
        <end position="16"/>
    </location>
</feature>
<organism evidence="2 3">
    <name type="scientific">Daphnia pulex</name>
    <name type="common">Water flea</name>
    <dbReference type="NCBI Taxonomy" id="6669"/>
    <lineage>
        <taxon>Eukaryota</taxon>
        <taxon>Metazoa</taxon>
        <taxon>Ecdysozoa</taxon>
        <taxon>Arthropoda</taxon>
        <taxon>Crustacea</taxon>
        <taxon>Branchiopoda</taxon>
        <taxon>Diplostraca</taxon>
        <taxon>Cladocera</taxon>
        <taxon>Anomopoda</taxon>
        <taxon>Daphniidae</taxon>
        <taxon>Daphnia</taxon>
    </lineage>
</organism>
<evidence type="ECO:0000256" key="1">
    <source>
        <dbReference type="SAM" id="SignalP"/>
    </source>
</evidence>
<keyword evidence="3" id="KW-1185">Reference proteome</keyword>
<dbReference type="AlphaFoldDB" id="E9GHK5"/>
<evidence type="ECO:0000313" key="2">
    <source>
        <dbReference type="EMBL" id="EFX81040.1"/>
    </source>
</evidence>
<dbReference type="Proteomes" id="UP000000305">
    <property type="component" value="Unassembled WGS sequence"/>
</dbReference>
<dbReference type="EMBL" id="GL732545">
    <property type="protein sequence ID" value="EFX81040.1"/>
    <property type="molecule type" value="Genomic_DNA"/>
</dbReference>
<dbReference type="KEGG" id="dpx:DAPPUDRAFT_303657"/>
<gene>
    <name evidence="2" type="ORF">DAPPUDRAFT_303657</name>
</gene>
<dbReference type="InParanoid" id="E9GHK5"/>
<reference evidence="2 3" key="1">
    <citation type="journal article" date="2011" name="Science">
        <title>The ecoresponsive genome of Daphnia pulex.</title>
        <authorList>
            <person name="Colbourne J.K."/>
            <person name="Pfrender M.E."/>
            <person name="Gilbert D."/>
            <person name="Thomas W.K."/>
            <person name="Tucker A."/>
            <person name="Oakley T.H."/>
            <person name="Tokishita S."/>
            <person name="Aerts A."/>
            <person name="Arnold G.J."/>
            <person name="Basu M.K."/>
            <person name="Bauer D.J."/>
            <person name="Caceres C.E."/>
            <person name="Carmel L."/>
            <person name="Casola C."/>
            <person name="Choi J.H."/>
            <person name="Detter J.C."/>
            <person name="Dong Q."/>
            <person name="Dusheyko S."/>
            <person name="Eads B.D."/>
            <person name="Frohlich T."/>
            <person name="Geiler-Samerotte K.A."/>
            <person name="Gerlach D."/>
            <person name="Hatcher P."/>
            <person name="Jogdeo S."/>
            <person name="Krijgsveld J."/>
            <person name="Kriventseva E.V."/>
            <person name="Kultz D."/>
            <person name="Laforsch C."/>
            <person name="Lindquist E."/>
            <person name="Lopez J."/>
            <person name="Manak J.R."/>
            <person name="Muller J."/>
            <person name="Pangilinan J."/>
            <person name="Patwardhan R.P."/>
            <person name="Pitluck S."/>
            <person name="Pritham E.J."/>
            <person name="Rechtsteiner A."/>
            <person name="Rho M."/>
            <person name="Rogozin I.B."/>
            <person name="Sakarya O."/>
            <person name="Salamov A."/>
            <person name="Schaack S."/>
            <person name="Shapiro H."/>
            <person name="Shiga Y."/>
            <person name="Skalitzky C."/>
            <person name="Smith Z."/>
            <person name="Souvorov A."/>
            <person name="Sung W."/>
            <person name="Tang Z."/>
            <person name="Tsuchiya D."/>
            <person name="Tu H."/>
            <person name="Vos H."/>
            <person name="Wang M."/>
            <person name="Wolf Y.I."/>
            <person name="Yamagata H."/>
            <person name="Yamada T."/>
            <person name="Ye Y."/>
            <person name="Shaw J.R."/>
            <person name="Andrews J."/>
            <person name="Crease T.J."/>
            <person name="Tang H."/>
            <person name="Lucas S.M."/>
            <person name="Robertson H.M."/>
            <person name="Bork P."/>
            <person name="Koonin E.V."/>
            <person name="Zdobnov E.M."/>
            <person name="Grigoriev I.V."/>
            <person name="Lynch M."/>
            <person name="Boore J.L."/>
        </authorList>
    </citation>
    <scope>NUCLEOTIDE SEQUENCE [LARGE SCALE GENOMIC DNA]</scope>
</reference>
<evidence type="ECO:0000313" key="3">
    <source>
        <dbReference type="Proteomes" id="UP000000305"/>
    </source>
</evidence>
<keyword evidence="1" id="KW-0732">Signal</keyword>
<dbReference type="HOGENOM" id="CLU_1637128_0_0_1"/>
<name>E9GHK5_DAPPU</name>
<feature type="chain" id="PRO_5003237467" evidence="1">
    <location>
        <begin position="17"/>
        <end position="162"/>
    </location>
</feature>